<dbReference type="PROSITE" id="PS00018">
    <property type="entry name" value="EF_HAND_1"/>
    <property type="match status" value="1"/>
</dbReference>
<dbReference type="InterPro" id="IPR018247">
    <property type="entry name" value="EF_Hand_1_Ca_BS"/>
</dbReference>
<dbReference type="CDD" id="cd06583">
    <property type="entry name" value="PGRP"/>
    <property type="match status" value="1"/>
</dbReference>
<evidence type="ECO:0000313" key="5">
    <source>
        <dbReference type="Proteomes" id="UP000236592"/>
    </source>
</evidence>
<accession>A0A2I7SKV1</accession>
<evidence type="ECO:0000256" key="1">
    <source>
        <dbReference type="ARBA" id="ARBA00007553"/>
    </source>
</evidence>
<evidence type="ECO:0000259" key="2">
    <source>
        <dbReference type="SMART" id="SM00644"/>
    </source>
</evidence>
<protein>
    <submittedName>
        <fullName evidence="4">N-acetylmuramoyl-L-alanine amidase</fullName>
    </submittedName>
</protein>
<feature type="domain" description="N-acetylmuramoyl-L-alanine amidase" evidence="2">
    <location>
        <begin position="2"/>
        <end position="127"/>
    </location>
</feature>
<evidence type="ECO:0000313" key="4">
    <source>
        <dbReference type="EMBL" id="AUS06477.1"/>
    </source>
</evidence>
<dbReference type="GO" id="GO:0008745">
    <property type="term" value="F:N-acetylmuramoyl-L-alanine amidase activity"/>
    <property type="evidence" value="ECO:0007669"/>
    <property type="project" value="InterPro"/>
</dbReference>
<feature type="domain" description="Peptidoglycan recognition protein family" evidence="3">
    <location>
        <begin position="1"/>
        <end position="119"/>
    </location>
</feature>
<dbReference type="InterPro" id="IPR006619">
    <property type="entry name" value="PGRP_domain_met/bac"/>
</dbReference>
<proteinExistence type="inferred from homology"/>
<dbReference type="InterPro" id="IPR036505">
    <property type="entry name" value="Amidase/PGRP_sf"/>
</dbReference>
<dbReference type="SUPFAM" id="SSF55846">
    <property type="entry name" value="N-acetylmuramoyl-L-alanine amidase-like"/>
    <property type="match status" value="1"/>
</dbReference>
<dbReference type="GO" id="GO:0009253">
    <property type="term" value="P:peptidoglycan catabolic process"/>
    <property type="evidence" value="ECO:0007669"/>
    <property type="project" value="InterPro"/>
</dbReference>
<dbReference type="PANTHER" id="PTHR11022">
    <property type="entry name" value="PEPTIDOGLYCAN RECOGNITION PROTEIN"/>
    <property type="match status" value="1"/>
</dbReference>
<dbReference type="Proteomes" id="UP000236592">
    <property type="component" value="Chromosome"/>
</dbReference>
<evidence type="ECO:0000259" key="3">
    <source>
        <dbReference type="SMART" id="SM00701"/>
    </source>
</evidence>
<dbReference type="InterPro" id="IPR015510">
    <property type="entry name" value="PGRP"/>
</dbReference>
<gene>
    <name evidence="4" type="ORF">C1A40_13940</name>
</gene>
<reference evidence="5" key="1">
    <citation type="submission" date="2018-01" db="EMBL/GenBank/DDBJ databases">
        <title>Complete genome of Tamlana sp. UJ94.</title>
        <authorList>
            <person name="Jung J."/>
            <person name="Chung D."/>
            <person name="Bae S.S."/>
            <person name="Baek K."/>
        </authorList>
    </citation>
    <scope>NUCLEOTIDE SEQUENCE [LARGE SCALE GENOMIC DNA]</scope>
    <source>
        <strain evidence="5">UJ94</strain>
    </source>
</reference>
<keyword evidence="5" id="KW-1185">Reference proteome</keyword>
<dbReference type="OrthoDB" id="1037861at2"/>
<dbReference type="AlphaFoldDB" id="A0A2I7SKV1"/>
<dbReference type="EMBL" id="CP025938">
    <property type="protein sequence ID" value="AUS06477.1"/>
    <property type="molecule type" value="Genomic_DNA"/>
</dbReference>
<dbReference type="FunFam" id="3.40.80.10:FF:000008">
    <property type="entry name" value="N-acetylmuramoyl-L-alanine amidase"/>
    <property type="match status" value="1"/>
</dbReference>
<sequence length="149" mass="16496">MRAINHIVIHATATKASQDVSATDINRWHKHNGWSGIGYHYVVKLNGSIENGRPEGIRGAHVKGHNHDSIGVVYVGGLDENAKPDDTRTTAQKIALIKLLTRLKKKYPKAIISGHRDFSKDLNGNGVIEPSEFMKACPCFDAKTEYHDL</sequence>
<organism evidence="4 5">
    <name type="scientific">Pseudotamlana carrageenivorans</name>
    <dbReference type="NCBI Taxonomy" id="2069432"/>
    <lineage>
        <taxon>Bacteria</taxon>
        <taxon>Pseudomonadati</taxon>
        <taxon>Bacteroidota</taxon>
        <taxon>Flavobacteriia</taxon>
        <taxon>Flavobacteriales</taxon>
        <taxon>Flavobacteriaceae</taxon>
        <taxon>Pseudotamlana</taxon>
    </lineage>
</organism>
<dbReference type="InterPro" id="IPR002502">
    <property type="entry name" value="Amidase_domain"/>
</dbReference>
<dbReference type="Gene3D" id="3.40.80.10">
    <property type="entry name" value="Peptidoglycan recognition protein-like"/>
    <property type="match status" value="1"/>
</dbReference>
<name>A0A2I7SKV1_9FLAO</name>
<dbReference type="KEGG" id="taj:C1A40_13940"/>
<comment type="similarity">
    <text evidence="1">Belongs to the N-acetylmuramoyl-L-alanine amidase 2 family.</text>
</comment>
<dbReference type="GO" id="GO:0008270">
    <property type="term" value="F:zinc ion binding"/>
    <property type="evidence" value="ECO:0007669"/>
    <property type="project" value="InterPro"/>
</dbReference>
<dbReference type="PANTHER" id="PTHR11022:SF41">
    <property type="entry name" value="PEPTIDOGLYCAN-RECOGNITION PROTEIN LC-RELATED"/>
    <property type="match status" value="1"/>
</dbReference>
<dbReference type="Pfam" id="PF01510">
    <property type="entry name" value="Amidase_2"/>
    <property type="match status" value="1"/>
</dbReference>
<dbReference type="SMART" id="SM00701">
    <property type="entry name" value="PGRP"/>
    <property type="match status" value="1"/>
</dbReference>
<dbReference type="SMART" id="SM00644">
    <property type="entry name" value="Ami_2"/>
    <property type="match status" value="1"/>
</dbReference>
<dbReference type="RefSeq" id="WP_102996428.1">
    <property type="nucleotide sequence ID" value="NZ_CP025938.1"/>
</dbReference>